<comment type="caution">
    <text evidence="6">The sequence shown here is derived from an EMBL/GenBank/DDBJ whole genome shotgun (WGS) entry which is preliminary data.</text>
</comment>
<evidence type="ECO:0000256" key="2">
    <source>
        <dbReference type="ARBA" id="ARBA00022679"/>
    </source>
</evidence>
<evidence type="ECO:0000256" key="4">
    <source>
        <dbReference type="SAM" id="MobiDB-lite"/>
    </source>
</evidence>
<keyword evidence="2" id="KW-0808">Transferase</keyword>
<dbReference type="PANTHER" id="PTHR31544">
    <property type="entry name" value="AIG2-LIKE PROTEIN D"/>
    <property type="match status" value="1"/>
</dbReference>
<dbReference type="InterPro" id="IPR045038">
    <property type="entry name" value="AIG2-like"/>
</dbReference>
<dbReference type="GO" id="GO:0016740">
    <property type="term" value="F:transferase activity"/>
    <property type="evidence" value="ECO:0007669"/>
    <property type="project" value="UniProtKB-KW"/>
</dbReference>
<organism evidence="6 7">
    <name type="scientific">Staphylotrichum tortipilum</name>
    <dbReference type="NCBI Taxonomy" id="2831512"/>
    <lineage>
        <taxon>Eukaryota</taxon>
        <taxon>Fungi</taxon>
        <taxon>Dikarya</taxon>
        <taxon>Ascomycota</taxon>
        <taxon>Pezizomycotina</taxon>
        <taxon>Sordariomycetes</taxon>
        <taxon>Sordariomycetidae</taxon>
        <taxon>Sordariales</taxon>
        <taxon>Chaetomiaceae</taxon>
        <taxon>Staphylotrichum</taxon>
    </lineage>
</organism>
<evidence type="ECO:0000256" key="3">
    <source>
        <dbReference type="ARBA" id="ARBA00030602"/>
    </source>
</evidence>
<evidence type="ECO:0000313" key="6">
    <source>
        <dbReference type="EMBL" id="KAK3904333.1"/>
    </source>
</evidence>
<dbReference type="Proteomes" id="UP001303889">
    <property type="component" value="Unassembled WGS sequence"/>
</dbReference>
<keyword evidence="7" id="KW-1185">Reference proteome</keyword>
<feature type="region of interest" description="Disordered" evidence="4">
    <location>
        <begin position="1"/>
        <end position="26"/>
    </location>
</feature>
<protein>
    <recommendedName>
        <fullName evidence="3">Putative gamma-glutamylcyclotransferase</fullName>
    </recommendedName>
</protein>
<evidence type="ECO:0000313" key="7">
    <source>
        <dbReference type="Proteomes" id="UP001303889"/>
    </source>
</evidence>
<dbReference type="EMBL" id="MU855402">
    <property type="protein sequence ID" value="KAK3904333.1"/>
    <property type="molecule type" value="Genomic_DNA"/>
</dbReference>
<name>A0AAN6MQ10_9PEZI</name>
<comment type="similarity">
    <text evidence="1">Belongs to the gamma-glutamylcyclotransferase family.</text>
</comment>
<dbReference type="Gene3D" id="3.10.490.10">
    <property type="entry name" value="Gamma-glutamyl cyclotransferase-like"/>
    <property type="match status" value="1"/>
</dbReference>
<proteinExistence type="inferred from homology"/>
<feature type="domain" description="Gamma-glutamylcyclotransferase AIG2-like" evidence="5">
    <location>
        <begin position="35"/>
        <end position="86"/>
    </location>
</feature>
<gene>
    <name evidence="6" type="ORF">C8A05DRAFT_31871</name>
</gene>
<feature type="region of interest" description="Disordered" evidence="4">
    <location>
        <begin position="90"/>
        <end position="114"/>
    </location>
</feature>
<dbReference type="PANTHER" id="PTHR31544:SF4">
    <property type="entry name" value="GAMMA-GLUTAMYLCYCLOTRANSFERASE-RELATED"/>
    <property type="match status" value="1"/>
</dbReference>
<dbReference type="InterPro" id="IPR009288">
    <property type="entry name" value="AIG2-like_dom"/>
</dbReference>
<dbReference type="InterPro" id="IPR036568">
    <property type="entry name" value="GGCT-like_sf"/>
</dbReference>
<sequence>MADSETTKGNASKATPASPATAKASTRTGFQPRTLFFYGSLMDPEVLARVARLWRQTPLLEDAWIEGFELKLWGGKYPVVLPTTGTATAATDAKDGDADASSDGTAATAPPRVHGKAWLTTSQNQLDWLQYYETDAYEPVECEVHVGKEGEGEGEMRKGWAFKWSGVRPVGELVEGTWDLEEWRRTRKGSVLR</sequence>
<dbReference type="SUPFAM" id="SSF110857">
    <property type="entry name" value="Gamma-glutamyl cyclotransferase-like"/>
    <property type="match status" value="1"/>
</dbReference>
<feature type="compositionally biased region" description="Low complexity" evidence="4">
    <location>
        <begin position="11"/>
        <end position="26"/>
    </location>
</feature>
<dbReference type="Pfam" id="PF06094">
    <property type="entry name" value="GGACT"/>
    <property type="match status" value="1"/>
</dbReference>
<reference evidence="6" key="1">
    <citation type="journal article" date="2023" name="Mol. Phylogenet. Evol.">
        <title>Genome-scale phylogeny and comparative genomics of the fungal order Sordariales.</title>
        <authorList>
            <person name="Hensen N."/>
            <person name="Bonometti L."/>
            <person name="Westerberg I."/>
            <person name="Brannstrom I.O."/>
            <person name="Guillou S."/>
            <person name="Cros-Aarteil S."/>
            <person name="Calhoun S."/>
            <person name="Haridas S."/>
            <person name="Kuo A."/>
            <person name="Mondo S."/>
            <person name="Pangilinan J."/>
            <person name="Riley R."/>
            <person name="LaButti K."/>
            <person name="Andreopoulos B."/>
            <person name="Lipzen A."/>
            <person name="Chen C."/>
            <person name="Yan M."/>
            <person name="Daum C."/>
            <person name="Ng V."/>
            <person name="Clum A."/>
            <person name="Steindorff A."/>
            <person name="Ohm R.A."/>
            <person name="Martin F."/>
            <person name="Silar P."/>
            <person name="Natvig D.O."/>
            <person name="Lalanne C."/>
            <person name="Gautier V."/>
            <person name="Ament-Velasquez S.L."/>
            <person name="Kruys A."/>
            <person name="Hutchinson M.I."/>
            <person name="Powell A.J."/>
            <person name="Barry K."/>
            <person name="Miller A.N."/>
            <person name="Grigoriev I.V."/>
            <person name="Debuchy R."/>
            <person name="Gladieux P."/>
            <person name="Hiltunen Thoren M."/>
            <person name="Johannesson H."/>
        </authorList>
    </citation>
    <scope>NUCLEOTIDE SEQUENCE</scope>
    <source>
        <strain evidence="6">CBS 103.79</strain>
    </source>
</reference>
<dbReference type="CDD" id="cd06661">
    <property type="entry name" value="GGCT_like"/>
    <property type="match status" value="1"/>
</dbReference>
<evidence type="ECO:0000259" key="5">
    <source>
        <dbReference type="Pfam" id="PF06094"/>
    </source>
</evidence>
<dbReference type="AlphaFoldDB" id="A0AAN6MQ10"/>
<dbReference type="InterPro" id="IPR013024">
    <property type="entry name" value="GGCT-like"/>
</dbReference>
<evidence type="ECO:0000256" key="1">
    <source>
        <dbReference type="ARBA" id="ARBA00008861"/>
    </source>
</evidence>
<reference evidence="6" key="2">
    <citation type="submission" date="2023-05" db="EMBL/GenBank/DDBJ databases">
        <authorList>
            <consortium name="Lawrence Berkeley National Laboratory"/>
            <person name="Steindorff A."/>
            <person name="Hensen N."/>
            <person name="Bonometti L."/>
            <person name="Westerberg I."/>
            <person name="Brannstrom I.O."/>
            <person name="Guillou S."/>
            <person name="Cros-Aarteil S."/>
            <person name="Calhoun S."/>
            <person name="Haridas S."/>
            <person name="Kuo A."/>
            <person name="Mondo S."/>
            <person name="Pangilinan J."/>
            <person name="Riley R."/>
            <person name="Labutti K."/>
            <person name="Andreopoulos B."/>
            <person name="Lipzen A."/>
            <person name="Chen C."/>
            <person name="Yanf M."/>
            <person name="Daum C."/>
            <person name="Ng V."/>
            <person name="Clum A."/>
            <person name="Ohm R."/>
            <person name="Martin F."/>
            <person name="Silar P."/>
            <person name="Natvig D."/>
            <person name="Lalanne C."/>
            <person name="Gautier V."/>
            <person name="Ament-Velasquez S.L."/>
            <person name="Kruys A."/>
            <person name="Hutchinson M.I."/>
            <person name="Powell A.J."/>
            <person name="Barry K."/>
            <person name="Miller A.N."/>
            <person name="Grigoriev I.V."/>
            <person name="Debuchy R."/>
            <person name="Gladieux P."/>
            <person name="Thoren M.H."/>
            <person name="Johannesson H."/>
        </authorList>
    </citation>
    <scope>NUCLEOTIDE SEQUENCE</scope>
    <source>
        <strain evidence="6">CBS 103.79</strain>
    </source>
</reference>
<accession>A0AAN6MQ10</accession>
<feature type="compositionally biased region" description="Low complexity" evidence="4">
    <location>
        <begin position="99"/>
        <end position="109"/>
    </location>
</feature>